<dbReference type="Gene3D" id="1.20.120.1760">
    <property type="match status" value="1"/>
</dbReference>
<dbReference type="RefSeq" id="WP_380701686.1">
    <property type="nucleotide sequence ID" value="NZ_JBHSAP010000005.1"/>
</dbReference>
<dbReference type="InterPro" id="IPR000462">
    <property type="entry name" value="CDP-OH_P_trans"/>
</dbReference>
<accession>A0ABV8J9R2</accession>
<keyword evidence="1 2" id="KW-0808">Transferase</keyword>
<evidence type="ECO:0000256" key="4">
    <source>
        <dbReference type="SAM" id="Phobius"/>
    </source>
</evidence>
<name>A0ABV8J9R2_9BACL</name>
<evidence type="ECO:0000313" key="5">
    <source>
        <dbReference type="EMBL" id="MFC4075602.1"/>
    </source>
</evidence>
<keyword evidence="4" id="KW-0472">Membrane</keyword>
<feature type="region of interest" description="Disordered" evidence="3">
    <location>
        <begin position="338"/>
        <end position="359"/>
    </location>
</feature>
<keyword evidence="4" id="KW-0812">Transmembrane</keyword>
<evidence type="ECO:0000256" key="2">
    <source>
        <dbReference type="RuleBase" id="RU003750"/>
    </source>
</evidence>
<gene>
    <name evidence="5" type="ORF">ACFOUO_02125</name>
</gene>
<dbReference type="InterPro" id="IPR048254">
    <property type="entry name" value="CDP_ALCOHOL_P_TRANSF_CS"/>
</dbReference>
<evidence type="ECO:0000256" key="1">
    <source>
        <dbReference type="ARBA" id="ARBA00022679"/>
    </source>
</evidence>
<protein>
    <submittedName>
        <fullName evidence="5">CDP-alcohol phosphatidyltransferase family protein</fullName>
        <ecNumber evidence="5">2.7.8.-</ecNumber>
    </submittedName>
</protein>
<dbReference type="GO" id="GO:0016740">
    <property type="term" value="F:transferase activity"/>
    <property type="evidence" value="ECO:0007669"/>
    <property type="project" value="UniProtKB-KW"/>
</dbReference>
<feature type="region of interest" description="Disordered" evidence="3">
    <location>
        <begin position="187"/>
        <end position="239"/>
    </location>
</feature>
<keyword evidence="6" id="KW-1185">Reference proteome</keyword>
<feature type="transmembrane region" description="Helical" evidence="4">
    <location>
        <begin position="138"/>
        <end position="159"/>
    </location>
</feature>
<evidence type="ECO:0000256" key="3">
    <source>
        <dbReference type="SAM" id="MobiDB-lite"/>
    </source>
</evidence>
<proteinExistence type="inferred from homology"/>
<feature type="compositionally biased region" description="Acidic residues" evidence="3">
    <location>
        <begin position="196"/>
        <end position="209"/>
    </location>
</feature>
<dbReference type="EC" id="2.7.8.-" evidence="5"/>
<dbReference type="EMBL" id="JBHSAP010000005">
    <property type="protein sequence ID" value="MFC4075602.1"/>
    <property type="molecule type" value="Genomic_DNA"/>
</dbReference>
<keyword evidence="4" id="KW-1133">Transmembrane helix</keyword>
<reference evidence="6" key="1">
    <citation type="journal article" date="2019" name="Int. J. Syst. Evol. Microbiol.">
        <title>The Global Catalogue of Microorganisms (GCM) 10K type strain sequencing project: providing services to taxonomists for standard genome sequencing and annotation.</title>
        <authorList>
            <consortium name="The Broad Institute Genomics Platform"/>
            <consortium name="The Broad Institute Genome Sequencing Center for Infectious Disease"/>
            <person name="Wu L."/>
            <person name="Ma J."/>
        </authorList>
    </citation>
    <scope>NUCLEOTIDE SEQUENCE [LARGE SCALE GENOMIC DNA]</scope>
    <source>
        <strain evidence="6">IBRC-M 10813</strain>
    </source>
</reference>
<comment type="similarity">
    <text evidence="2">Belongs to the CDP-alcohol phosphatidyltransferase class-I family.</text>
</comment>
<feature type="transmembrane region" description="Helical" evidence="4">
    <location>
        <begin position="298"/>
        <end position="318"/>
    </location>
</feature>
<dbReference type="Pfam" id="PF01066">
    <property type="entry name" value="CDP-OH_P_transf"/>
    <property type="match status" value="1"/>
</dbReference>
<feature type="transmembrane region" description="Helical" evidence="4">
    <location>
        <begin position="272"/>
        <end position="292"/>
    </location>
</feature>
<sequence length="359" mass="41178">MKEERQRFSLADVKEAYKKKDAWWTVLLVDPVASRLIVPTANYTNITPNQLSIFSFILGMTAVYCFFLGNYTALVVGALLYHISFIIDCMDGKIARLKGTGSTFGMLLDISLDHIRVILCGAALTYSQYRIHDDVTYLYLAFLFLAAYCARHINALQLYKLRREMRGKLRKARRKLKKTAAAAGIIIERPEPEQKPEEEEDAQPEEEESLDRVETDRGQKAEPAPATPSQEEGDTPEILSKKKKIDLQQEFKSKFSTYLRVRDFFLNKRIRMHLFSGIEYQMFIFVLAPIFGLIKETIIVGTILLLAFEAAILYKIWLSTKDYEREFSRIREAQETIEATLPPEEEGEEAQSIPVAHAK</sequence>
<comment type="caution">
    <text evidence="5">The sequence shown here is derived from an EMBL/GenBank/DDBJ whole genome shotgun (WGS) entry which is preliminary data.</text>
</comment>
<feature type="transmembrane region" description="Helical" evidence="4">
    <location>
        <begin position="53"/>
        <end position="83"/>
    </location>
</feature>
<dbReference type="InterPro" id="IPR043130">
    <property type="entry name" value="CDP-OH_PTrfase_TM_dom"/>
</dbReference>
<feature type="compositionally biased region" description="Basic and acidic residues" evidence="3">
    <location>
        <begin position="210"/>
        <end position="220"/>
    </location>
</feature>
<dbReference type="Proteomes" id="UP001595843">
    <property type="component" value="Unassembled WGS sequence"/>
</dbReference>
<dbReference type="PROSITE" id="PS00379">
    <property type="entry name" value="CDP_ALCOHOL_P_TRANSF"/>
    <property type="match status" value="1"/>
</dbReference>
<organism evidence="5 6">
    <name type="scientific">Salinithrix halophila</name>
    <dbReference type="NCBI Taxonomy" id="1485204"/>
    <lineage>
        <taxon>Bacteria</taxon>
        <taxon>Bacillati</taxon>
        <taxon>Bacillota</taxon>
        <taxon>Bacilli</taxon>
        <taxon>Bacillales</taxon>
        <taxon>Thermoactinomycetaceae</taxon>
        <taxon>Salinithrix</taxon>
    </lineage>
</organism>
<evidence type="ECO:0000313" key="6">
    <source>
        <dbReference type="Proteomes" id="UP001595843"/>
    </source>
</evidence>